<feature type="domain" description="Nitroreductase" evidence="6">
    <location>
        <begin position="44"/>
        <end position="196"/>
    </location>
</feature>
<keyword evidence="5" id="KW-0560">Oxidoreductase</keyword>
<reference evidence="8" key="1">
    <citation type="submission" date="2019-06" db="EMBL/GenBank/DDBJ databases">
        <title>Alistipes onderdonkii subsp. vulgaris subsp. nov., Alistipes dispar sp. nov. and Alistipes communis sp. nov., isolated from human faeces, and creation of Alistipes onderdonkii subsp. onderdonkii subsp. nov.</title>
        <authorList>
            <person name="Sakamoto M."/>
            <person name="Ikeyama N."/>
            <person name="Ogata Y."/>
            <person name="Suda W."/>
            <person name="Iino T."/>
            <person name="Hattori M."/>
            <person name="Ohkuma M."/>
        </authorList>
    </citation>
    <scope>NUCLEOTIDE SEQUENCE [LARGE SCALE GENOMIC DNA]</scope>
    <source>
        <strain evidence="8">5CPEGH6</strain>
    </source>
</reference>
<gene>
    <name evidence="7" type="ORF">A5CPEGH6_21770</name>
</gene>
<proteinExistence type="inferred from homology"/>
<sequence length="215" mass="23348">MMKHLLFGILCGLALCGCRSQTSFGDRAADAATLAAGNPVEETIRARRSIRRYEPQPVGRDTLLRILDCGLQAPNGQGRESWEVRVVTDSALLAALDRQYGCYVRQVSRNPKAQHPAAYGAPALVFIACDTTYDLSQVDCGLLGGNMILAAQSVGVGSCCLGGLCRFLNAPEGAELLRRLQLPDPHRLLYAIAFGYPAEMPAAKPRNREKVRFVE</sequence>
<evidence type="ECO:0000259" key="6">
    <source>
        <dbReference type="Pfam" id="PF00881"/>
    </source>
</evidence>
<dbReference type="GO" id="GO:0016491">
    <property type="term" value="F:oxidoreductase activity"/>
    <property type="evidence" value="ECO:0007669"/>
    <property type="project" value="UniProtKB-KW"/>
</dbReference>
<dbReference type="PANTHER" id="PTHR43673">
    <property type="entry name" value="NAD(P)H NITROREDUCTASE YDGI-RELATED"/>
    <property type="match status" value="1"/>
</dbReference>
<dbReference type="EMBL" id="AP019736">
    <property type="protein sequence ID" value="BBL07539.1"/>
    <property type="molecule type" value="Genomic_DNA"/>
</dbReference>
<keyword evidence="4" id="KW-0288">FMN</keyword>
<dbReference type="Proteomes" id="UP000319374">
    <property type="component" value="Chromosome"/>
</dbReference>
<dbReference type="PANTHER" id="PTHR43673:SF2">
    <property type="entry name" value="NITROREDUCTASE"/>
    <property type="match status" value="1"/>
</dbReference>
<evidence type="ECO:0000313" key="8">
    <source>
        <dbReference type="Proteomes" id="UP000319374"/>
    </source>
</evidence>
<evidence type="ECO:0000256" key="2">
    <source>
        <dbReference type="ARBA" id="ARBA00007118"/>
    </source>
</evidence>
<dbReference type="AlphaFoldDB" id="A0A4Y1X4X4"/>
<evidence type="ECO:0000256" key="4">
    <source>
        <dbReference type="ARBA" id="ARBA00022643"/>
    </source>
</evidence>
<comment type="cofactor">
    <cofactor evidence="1">
        <name>FMN</name>
        <dbReference type="ChEBI" id="CHEBI:58210"/>
    </cofactor>
</comment>
<accession>A0A4Y1X4X4</accession>
<organism evidence="7 8">
    <name type="scientific">Alistipes dispar</name>
    <dbReference type="NCBI Taxonomy" id="2585119"/>
    <lineage>
        <taxon>Bacteria</taxon>
        <taxon>Pseudomonadati</taxon>
        <taxon>Bacteroidota</taxon>
        <taxon>Bacteroidia</taxon>
        <taxon>Bacteroidales</taxon>
        <taxon>Rikenellaceae</taxon>
        <taxon>Alistipes</taxon>
    </lineage>
</organism>
<dbReference type="SUPFAM" id="SSF55469">
    <property type="entry name" value="FMN-dependent nitroreductase-like"/>
    <property type="match status" value="1"/>
</dbReference>
<name>A0A4Y1X4X4_9BACT</name>
<dbReference type="InterPro" id="IPR000415">
    <property type="entry name" value="Nitroreductase-like"/>
</dbReference>
<comment type="similarity">
    <text evidence="2">Belongs to the nitroreductase family.</text>
</comment>
<protein>
    <submittedName>
        <fullName evidence="7">NAD(P)H nitroreductase</fullName>
    </submittedName>
</protein>
<dbReference type="Gene3D" id="3.40.109.10">
    <property type="entry name" value="NADH Oxidase"/>
    <property type="match status" value="1"/>
</dbReference>
<keyword evidence="3" id="KW-0285">Flavoprotein</keyword>
<evidence type="ECO:0000313" key="7">
    <source>
        <dbReference type="EMBL" id="BBL07539.1"/>
    </source>
</evidence>
<evidence type="ECO:0000256" key="3">
    <source>
        <dbReference type="ARBA" id="ARBA00022630"/>
    </source>
</evidence>
<dbReference type="PROSITE" id="PS51257">
    <property type="entry name" value="PROKAR_LIPOPROTEIN"/>
    <property type="match status" value="1"/>
</dbReference>
<evidence type="ECO:0000256" key="5">
    <source>
        <dbReference type="ARBA" id="ARBA00023002"/>
    </source>
</evidence>
<dbReference type="Pfam" id="PF00881">
    <property type="entry name" value="Nitroreductase"/>
    <property type="match status" value="1"/>
</dbReference>
<dbReference type="InterPro" id="IPR029479">
    <property type="entry name" value="Nitroreductase"/>
</dbReference>
<evidence type="ECO:0000256" key="1">
    <source>
        <dbReference type="ARBA" id="ARBA00001917"/>
    </source>
</evidence>
<dbReference type="KEGG" id="ada:A5CPEGH6_21770"/>
<keyword evidence="8" id="KW-1185">Reference proteome</keyword>